<evidence type="ECO:0000313" key="2">
    <source>
        <dbReference type="EMBL" id="KAH7065059.1"/>
    </source>
</evidence>
<organism evidence="2 3">
    <name type="scientific">Macrophomina phaseolina</name>
    <dbReference type="NCBI Taxonomy" id="35725"/>
    <lineage>
        <taxon>Eukaryota</taxon>
        <taxon>Fungi</taxon>
        <taxon>Dikarya</taxon>
        <taxon>Ascomycota</taxon>
        <taxon>Pezizomycotina</taxon>
        <taxon>Dothideomycetes</taxon>
        <taxon>Dothideomycetes incertae sedis</taxon>
        <taxon>Botryosphaeriales</taxon>
        <taxon>Botryosphaeriaceae</taxon>
        <taxon>Macrophomina</taxon>
    </lineage>
</organism>
<dbReference type="Pfam" id="PF02171">
    <property type="entry name" value="Piwi"/>
    <property type="match status" value="1"/>
</dbReference>
<accession>A0ABQ8GUW8</accession>
<gene>
    <name evidence="2" type="ORF">B0J12DRAFT_24364</name>
</gene>
<comment type="caution">
    <text evidence="2">The sequence shown here is derived from an EMBL/GenBank/DDBJ whole genome shotgun (WGS) entry which is preliminary data.</text>
</comment>
<dbReference type="InterPro" id="IPR012337">
    <property type="entry name" value="RNaseH-like_sf"/>
</dbReference>
<dbReference type="PANTHER" id="PTHR22891">
    <property type="entry name" value="EUKARYOTIC TRANSLATION INITIATION FACTOR 2C"/>
    <property type="match status" value="1"/>
</dbReference>
<dbReference type="SUPFAM" id="SSF53098">
    <property type="entry name" value="Ribonuclease H-like"/>
    <property type="match status" value="1"/>
</dbReference>
<dbReference type="Proteomes" id="UP000774617">
    <property type="component" value="Unassembled WGS sequence"/>
</dbReference>
<dbReference type="InterPro" id="IPR036397">
    <property type="entry name" value="RNaseH_sf"/>
</dbReference>
<evidence type="ECO:0000259" key="1">
    <source>
        <dbReference type="PROSITE" id="PS50822"/>
    </source>
</evidence>
<dbReference type="InterPro" id="IPR003165">
    <property type="entry name" value="Piwi"/>
</dbReference>
<evidence type="ECO:0000313" key="3">
    <source>
        <dbReference type="Proteomes" id="UP000774617"/>
    </source>
</evidence>
<dbReference type="Gene3D" id="3.30.420.10">
    <property type="entry name" value="Ribonuclease H-like superfamily/Ribonuclease H"/>
    <property type="match status" value="1"/>
</dbReference>
<proteinExistence type="predicted"/>
<dbReference type="PROSITE" id="PS50822">
    <property type="entry name" value="PIWI"/>
    <property type="match status" value="1"/>
</dbReference>
<keyword evidence="3" id="KW-1185">Reference proteome</keyword>
<protein>
    <submittedName>
        <fullName evidence="2">Piwi domain-containing protein</fullName>
    </submittedName>
</protein>
<sequence>MHYPSIASVVGSFDEYVVNYSSSMRSQRSHRALRIYKRWPPSCSTDYGKKNKRLPSNIIFYRDDLSERQYHEVCETEAKAIEKAWMALKASGKPSKSPTVRITCLVFGKQHRTRFYTTKPSDKERSDNMTPGLVANSVITHPYFFFLQSHATVKALHEAHTIFHFVMASSCMLNSCRILRIHSATPMALPRKARRTVPRLTMLTSYARGPLLYSRLAAWTPSLSTIIKLYNKRKSDYSRARAPRGEASYGVQTIQHLGYGSKWKVQGWEDTLASGP</sequence>
<reference evidence="2 3" key="1">
    <citation type="journal article" date="2021" name="Nat. Commun.">
        <title>Genetic determinants of endophytism in the Arabidopsis root mycobiome.</title>
        <authorList>
            <person name="Mesny F."/>
            <person name="Miyauchi S."/>
            <person name="Thiergart T."/>
            <person name="Pickel B."/>
            <person name="Atanasova L."/>
            <person name="Karlsson M."/>
            <person name="Huettel B."/>
            <person name="Barry K.W."/>
            <person name="Haridas S."/>
            <person name="Chen C."/>
            <person name="Bauer D."/>
            <person name="Andreopoulos W."/>
            <person name="Pangilinan J."/>
            <person name="LaButti K."/>
            <person name="Riley R."/>
            <person name="Lipzen A."/>
            <person name="Clum A."/>
            <person name="Drula E."/>
            <person name="Henrissat B."/>
            <person name="Kohler A."/>
            <person name="Grigoriev I.V."/>
            <person name="Martin F.M."/>
            <person name="Hacquard S."/>
        </authorList>
    </citation>
    <scope>NUCLEOTIDE SEQUENCE [LARGE SCALE GENOMIC DNA]</scope>
    <source>
        <strain evidence="2 3">MPI-SDFR-AT-0080</strain>
    </source>
</reference>
<name>A0ABQ8GUW8_9PEZI</name>
<feature type="domain" description="Piwi" evidence="1">
    <location>
        <begin position="55"/>
        <end position="146"/>
    </location>
</feature>
<dbReference type="EMBL" id="JAGTJR010000001">
    <property type="protein sequence ID" value="KAH7065059.1"/>
    <property type="molecule type" value="Genomic_DNA"/>
</dbReference>